<dbReference type="EMBL" id="CP002547">
    <property type="protein sequence ID" value="ADY55470.1"/>
    <property type="molecule type" value="Genomic_DNA"/>
</dbReference>
<dbReference type="EC" id="2.7.13.3" evidence="3"/>
<dbReference type="InterPro" id="IPR003661">
    <property type="entry name" value="HisK_dim/P_dom"/>
</dbReference>
<dbReference type="InterPro" id="IPR004358">
    <property type="entry name" value="Sig_transdc_His_kin-like_C"/>
</dbReference>
<evidence type="ECO:0000256" key="2">
    <source>
        <dbReference type="ARBA" id="ARBA00004651"/>
    </source>
</evidence>
<dbReference type="PANTHER" id="PTHR45453:SF2">
    <property type="entry name" value="HISTIDINE KINASE"/>
    <property type="match status" value="1"/>
</dbReference>
<dbReference type="eggNOG" id="COG2205">
    <property type="taxonomic scope" value="Bacteria"/>
</dbReference>
<dbReference type="Pfam" id="PF02518">
    <property type="entry name" value="HATPase_c"/>
    <property type="match status" value="1"/>
</dbReference>
<evidence type="ECO:0000256" key="10">
    <source>
        <dbReference type="ARBA" id="ARBA00023012"/>
    </source>
</evidence>
<evidence type="ECO:0000256" key="1">
    <source>
        <dbReference type="ARBA" id="ARBA00000085"/>
    </source>
</evidence>
<evidence type="ECO:0000256" key="8">
    <source>
        <dbReference type="ARBA" id="ARBA00022777"/>
    </source>
</evidence>
<evidence type="ECO:0000256" key="9">
    <source>
        <dbReference type="ARBA" id="ARBA00022989"/>
    </source>
</evidence>
<keyword evidence="5" id="KW-0597">Phosphoprotein</keyword>
<dbReference type="SUPFAM" id="SSF47384">
    <property type="entry name" value="Homodimeric domain of signal transducing histidine kinase"/>
    <property type="match status" value="1"/>
</dbReference>
<dbReference type="InterPro" id="IPR050351">
    <property type="entry name" value="BphY/WalK/GraS-like"/>
</dbReference>
<dbReference type="GO" id="GO:0005886">
    <property type="term" value="C:plasma membrane"/>
    <property type="evidence" value="ECO:0007669"/>
    <property type="project" value="UniProtKB-SubCell"/>
</dbReference>
<dbReference type="HOGENOM" id="CLU_000445_13_1_9"/>
<dbReference type="PRINTS" id="PR00344">
    <property type="entry name" value="BCTRLSENSOR"/>
</dbReference>
<keyword evidence="6" id="KW-0808">Transferase</keyword>
<dbReference type="STRING" id="645991.Sgly_1149"/>
<dbReference type="GO" id="GO:0004721">
    <property type="term" value="F:phosphoprotein phosphatase activity"/>
    <property type="evidence" value="ECO:0007669"/>
    <property type="project" value="TreeGrafter"/>
</dbReference>
<dbReference type="Gene3D" id="3.30.565.10">
    <property type="entry name" value="Histidine kinase-like ATPase, C-terminal domain"/>
    <property type="match status" value="1"/>
</dbReference>
<dbReference type="PROSITE" id="PS50109">
    <property type="entry name" value="HIS_KIN"/>
    <property type="match status" value="1"/>
</dbReference>
<gene>
    <name evidence="14" type="ordered locus">Sgly_1149</name>
</gene>
<feature type="transmembrane region" description="Helical" evidence="12">
    <location>
        <begin position="38"/>
        <end position="58"/>
    </location>
</feature>
<evidence type="ECO:0000256" key="6">
    <source>
        <dbReference type="ARBA" id="ARBA00022679"/>
    </source>
</evidence>
<feature type="transmembrane region" description="Helical" evidence="12">
    <location>
        <begin position="12"/>
        <end position="32"/>
    </location>
</feature>
<comment type="subcellular location">
    <subcellularLocation>
        <location evidence="2">Cell membrane</location>
        <topology evidence="2">Multi-pass membrane protein</topology>
    </subcellularLocation>
</comment>
<dbReference type="PANTHER" id="PTHR45453">
    <property type="entry name" value="PHOSPHATE REGULON SENSOR PROTEIN PHOR"/>
    <property type="match status" value="1"/>
</dbReference>
<evidence type="ECO:0000256" key="12">
    <source>
        <dbReference type="SAM" id="Phobius"/>
    </source>
</evidence>
<organism evidence="14 15">
    <name type="scientific">Syntrophobotulus glycolicus (strain DSM 8271 / FlGlyR)</name>
    <dbReference type="NCBI Taxonomy" id="645991"/>
    <lineage>
        <taxon>Bacteria</taxon>
        <taxon>Bacillati</taxon>
        <taxon>Bacillota</taxon>
        <taxon>Clostridia</taxon>
        <taxon>Eubacteriales</taxon>
        <taxon>Desulfitobacteriaceae</taxon>
        <taxon>Syntrophobotulus</taxon>
    </lineage>
</organism>
<evidence type="ECO:0000256" key="11">
    <source>
        <dbReference type="ARBA" id="ARBA00023136"/>
    </source>
</evidence>
<dbReference type="CDD" id="cd00082">
    <property type="entry name" value="HisKA"/>
    <property type="match status" value="1"/>
</dbReference>
<accession>F0SU87</accession>
<dbReference type="RefSeq" id="WP_013624340.1">
    <property type="nucleotide sequence ID" value="NC_015172.1"/>
</dbReference>
<evidence type="ECO:0000256" key="3">
    <source>
        <dbReference type="ARBA" id="ARBA00012438"/>
    </source>
</evidence>
<dbReference type="Proteomes" id="UP000007488">
    <property type="component" value="Chromosome"/>
</dbReference>
<reference evidence="14 15" key="1">
    <citation type="journal article" date="2011" name="Stand. Genomic Sci.">
        <title>Complete genome sequence of Syntrophobotulus glycolicus type strain (FlGlyR).</title>
        <authorList>
            <person name="Han C."/>
            <person name="Mwirichia R."/>
            <person name="Chertkov O."/>
            <person name="Held B."/>
            <person name="Lapidus A."/>
            <person name="Nolan M."/>
            <person name="Lucas S."/>
            <person name="Hammon N."/>
            <person name="Deshpande S."/>
            <person name="Cheng J.F."/>
            <person name="Tapia R."/>
            <person name="Goodwin L."/>
            <person name="Pitluck S."/>
            <person name="Huntemann M."/>
            <person name="Liolios K."/>
            <person name="Ivanova N."/>
            <person name="Pagani I."/>
            <person name="Mavromatis K."/>
            <person name="Ovchinikova G."/>
            <person name="Pati A."/>
            <person name="Chen A."/>
            <person name="Palaniappan K."/>
            <person name="Land M."/>
            <person name="Hauser L."/>
            <person name="Brambilla E.M."/>
            <person name="Rohde M."/>
            <person name="Spring S."/>
            <person name="Sikorski J."/>
            <person name="Goker M."/>
            <person name="Woyke T."/>
            <person name="Bristow J."/>
            <person name="Eisen J.A."/>
            <person name="Markowitz V."/>
            <person name="Hugenholtz P."/>
            <person name="Kyrpides N.C."/>
            <person name="Klenk H.P."/>
            <person name="Detter J.C."/>
        </authorList>
    </citation>
    <scope>NUCLEOTIDE SEQUENCE [LARGE SCALE GENOMIC DNA]</scope>
    <source>
        <strain evidence="15">DSM 8271 / FlGlyR</strain>
    </source>
</reference>
<dbReference type="SMART" id="SM00388">
    <property type="entry name" value="HisKA"/>
    <property type="match status" value="1"/>
</dbReference>
<keyword evidence="4" id="KW-1003">Cell membrane</keyword>
<evidence type="ECO:0000313" key="14">
    <source>
        <dbReference type="EMBL" id="ADY55470.1"/>
    </source>
</evidence>
<reference evidence="15" key="2">
    <citation type="submission" date="2011-02" db="EMBL/GenBank/DDBJ databases">
        <title>The complete genome of Syntrophobotulus glycolicus DSM 8271.</title>
        <authorList>
            <person name="Lucas S."/>
            <person name="Copeland A."/>
            <person name="Lapidus A."/>
            <person name="Bruce D."/>
            <person name="Goodwin L."/>
            <person name="Pitluck S."/>
            <person name="Kyrpides N."/>
            <person name="Mavromatis K."/>
            <person name="Pagani I."/>
            <person name="Ivanova N."/>
            <person name="Mikhailova N."/>
            <person name="Chertkov O."/>
            <person name="Held B."/>
            <person name="Detter J.C."/>
            <person name="Tapia R."/>
            <person name="Han C."/>
            <person name="Land M."/>
            <person name="Hauser L."/>
            <person name="Markowitz V."/>
            <person name="Cheng J.-F."/>
            <person name="Hugenholtz P."/>
            <person name="Woyke T."/>
            <person name="Wu D."/>
            <person name="Spring S."/>
            <person name="Schroeder M."/>
            <person name="Brambilla E."/>
            <person name="Klenk H.-P."/>
            <person name="Eisen J.A."/>
        </authorList>
    </citation>
    <scope>NUCLEOTIDE SEQUENCE [LARGE SCALE GENOMIC DNA]</scope>
    <source>
        <strain evidence="15">DSM 8271 / FlGlyR</strain>
    </source>
</reference>
<keyword evidence="11 12" id="KW-0472">Membrane</keyword>
<keyword evidence="7 12" id="KW-0812">Transmembrane</keyword>
<proteinExistence type="predicted"/>
<dbReference type="KEGG" id="sgy:Sgly_1149"/>
<evidence type="ECO:0000256" key="5">
    <source>
        <dbReference type="ARBA" id="ARBA00022553"/>
    </source>
</evidence>
<dbReference type="InterPro" id="IPR003594">
    <property type="entry name" value="HATPase_dom"/>
</dbReference>
<dbReference type="InterPro" id="IPR036097">
    <property type="entry name" value="HisK_dim/P_sf"/>
</dbReference>
<keyword evidence="9 12" id="KW-1133">Transmembrane helix</keyword>
<dbReference type="OrthoDB" id="9780487at2"/>
<dbReference type="AlphaFoldDB" id="F0SU87"/>
<protein>
    <recommendedName>
        <fullName evidence="3">histidine kinase</fullName>
        <ecNumber evidence="3">2.7.13.3</ecNumber>
    </recommendedName>
</protein>
<evidence type="ECO:0000256" key="7">
    <source>
        <dbReference type="ARBA" id="ARBA00022692"/>
    </source>
</evidence>
<dbReference type="Gene3D" id="1.10.287.130">
    <property type="match status" value="1"/>
</dbReference>
<evidence type="ECO:0000259" key="13">
    <source>
        <dbReference type="PROSITE" id="PS50109"/>
    </source>
</evidence>
<comment type="catalytic activity">
    <reaction evidence="1">
        <text>ATP + protein L-histidine = ADP + protein N-phospho-L-histidine.</text>
        <dbReference type="EC" id="2.7.13.3"/>
    </reaction>
</comment>
<keyword evidence="8 14" id="KW-0418">Kinase</keyword>
<feature type="domain" description="Histidine kinase" evidence="13">
    <location>
        <begin position="121"/>
        <end position="326"/>
    </location>
</feature>
<evidence type="ECO:0000256" key="4">
    <source>
        <dbReference type="ARBA" id="ARBA00022475"/>
    </source>
</evidence>
<name>F0SU87_SYNGF</name>
<keyword evidence="15" id="KW-1185">Reference proteome</keyword>
<dbReference type="InterPro" id="IPR036890">
    <property type="entry name" value="HATPase_C_sf"/>
</dbReference>
<dbReference type="SMART" id="SM00387">
    <property type="entry name" value="HATPase_c"/>
    <property type="match status" value="1"/>
</dbReference>
<sequence length="326" mass="38163">MRLFWRDHVPFILLYVFNMLILFVIYGKLGGFENLGNIYYFLFLSGFLLGVFLIYRFFSYRKLYHKLSEMPSNIEDTLISAGTAPLSTGIDQLILTQYHLYQSQIERYKRKQKEHLEFIYQWAHQMKTPISVIHLILQENEGEAFENIRLEMERLNSGLNMALNFARMEEFEKDFSVETILLSSFVPEVISEEKRYFIKKRIYPEVRIDSDFTVISDRKWLKLILKQLLINAVKYTVEEDKTVTVAAYRRGNSKVLEVSDQGIGISPQDIRRVFEPFYTGVNGREFGESTGMGLYLVNEACKNLQHEIEIDSKISEGTSIRIVFSA</sequence>
<dbReference type="GO" id="GO:0000155">
    <property type="term" value="F:phosphorelay sensor kinase activity"/>
    <property type="evidence" value="ECO:0007669"/>
    <property type="project" value="InterPro"/>
</dbReference>
<keyword evidence="10" id="KW-0902">Two-component regulatory system</keyword>
<evidence type="ECO:0000313" key="15">
    <source>
        <dbReference type="Proteomes" id="UP000007488"/>
    </source>
</evidence>
<dbReference type="FunFam" id="3.30.565.10:FF:000057">
    <property type="entry name" value="Sensor histidine kinase"/>
    <property type="match status" value="1"/>
</dbReference>
<dbReference type="InterPro" id="IPR005467">
    <property type="entry name" value="His_kinase_dom"/>
</dbReference>
<dbReference type="GO" id="GO:0016036">
    <property type="term" value="P:cellular response to phosphate starvation"/>
    <property type="evidence" value="ECO:0007669"/>
    <property type="project" value="TreeGrafter"/>
</dbReference>
<dbReference type="SUPFAM" id="SSF55874">
    <property type="entry name" value="ATPase domain of HSP90 chaperone/DNA topoisomerase II/histidine kinase"/>
    <property type="match status" value="1"/>
</dbReference>